<feature type="transmembrane region" description="Helical" evidence="8">
    <location>
        <begin position="544"/>
        <end position="564"/>
    </location>
</feature>
<keyword evidence="2" id="KW-1003">Cell membrane</keyword>
<evidence type="ECO:0000256" key="2">
    <source>
        <dbReference type="ARBA" id="ARBA00022475"/>
    </source>
</evidence>
<feature type="transmembrane region" description="Helical" evidence="8">
    <location>
        <begin position="234"/>
        <end position="251"/>
    </location>
</feature>
<feature type="transmembrane region" description="Helical" evidence="8">
    <location>
        <begin position="342"/>
        <end position="373"/>
    </location>
</feature>
<evidence type="ECO:0000256" key="3">
    <source>
        <dbReference type="ARBA" id="ARBA00022519"/>
    </source>
</evidence>
<feature type="transmembrane region" description="Helical" evidence="8">
    <location>
        <begin position="424"/>
        <end position="443"/>
    </location>
</feature>
<protein>
    <submittedName>
        <fullName evidence="10">TRAP-type C4-dicarboxylate transport system, large permease component</fullName>
    </submittedName>
</protein>
<feature type="transmembrane region" description="Helical" evidence="8">
    <location>
        <begin position="675"/>
        <end position="698"/>
    </location>
</feature>
<evidence type="ECO:0000256" key="6">
    <source>
        <dbReference type="ARBA" id="ARBA00023136"/>
    </source>
</evidence>
<evidence type="ECO:0000256" key="4">
    <source>
        <dbReference type="ARBA" id="ARBA00022692"/>
    </source>
</evidence>
<feature type="transmembrane region" description="Helical" evidence="8">
    <location>
        <begin position="161"/>
        <end position="182"/>
    </location>
</feature>
<keyword evidence="4 8" id="KW-0812">Transmembrane</keyword>
<feature type="transmembrane region" description="Helical" evidence="8">
    <location>
        <begin position="584"/>
        <end position="616"/>
    </location>
</feature>
<keyword evidence="7" id="KW-0813">Transport</keyword>
<dbReference type="PANTHER" id="PTHR33362:SF2">
    <property type="entry name" value="TRAP TRANSPORTER LARGE PERMEASE PROTEIN"/>
    <property type="match status" value="1"/>
</dbReference>
<dbReference type="Pfam" id="PF06808">
    <property type="entry name" value="DctM"/>
    <property type="match status" value="1"/>
</dbReference>
<dbReference type="InterPro" id="IPR004681">
    <property type="entry name" value="TRAP_DctM"/>
</dbReference>
<dbReference type="InterPro" id="IPR010656">
    <property type="entry name" value="DctM"/>
</dbReference>
<comment type="function">
    <text evidence="7">Part of the tripartite ATP-independent periplasmic (TRAP) transport system.</text>
</comment>
<evidence type="ECO:0000256" key="1">
    <source>
        <dbReference type="ARBA" id="ARBA00004429"/>
    </source>
</evidence>
<dbReference type="GO" id="GO:0005886">
    <property type="term" value="C:plasma membrane"/>
    <property type="evidence" value="ECO:0007669"/>
    <property type="project" value="UniProtKB-SubCell"/>
</dbReference>
<dbReference type="EMBL" id="FNNE01000013">
    <property type="protein sequence ID" value="SDX67841.1"/>
    <property type="molecule type" value="Genomic_DNA"/>
</dbReference>
<keyword evidence="6 8" id="KW-0472">Membrane</keyword>
<gene>
    <name evidence="10" type="ORF">SAMN04487960_11327</name>
</gene>
<dbReference type="PANTHER" id="PTHR33362">
    <property type="entry name" value="SIALIC ACID TRAP TRANSPORTER PERMEASE PROTEIN SIAT-RELATED"/>
    <property type="match status" value="1"/>
</dbReference>
<dbReference type="Proteomes" id="UP000199675">
    <property type="component" value="Unassembled WGS sequence"/>
</dbReference>
<feature type="transmembrane region" description="Helical" evidence="8">
    <location>
        <begin position="194"/>
        <end position="213"/>
    </location>
</feature>
<proteinExistence type="predicted"/>
<sequence>MSVDTLNTEGSSARAGGRSLREWSSSLPACLLLLAVVLFSTSSDIHNQMLRGGEQLWSGYYKLRSDPVEPTCNPNRDIDAAVAAEMAKGSDLGAMADLLGAMEKDPADVRRSIERSVAECQASHASYLEVRDKLTPGVRAYRAVELFIADLIAFGLESQRYILVILVMLCAVTATLTRHHIAMRAMETVLDHKVSLTLQTVANAMLLGSSLIFRANTLGADAAVSSEELLLHNLWIVGFGALTIASLYRLIRVPEGLAPGGSLNKALLAVPLYTVMCLISGTYFSMIGHAAGIGIYLGKMMELADMFLNVGLYVWVGMMLKQTRLATLVFNVFRPWRMPPELLAVVAVLVAVVPTAYTGASGIFVIAAGAVIYNELRAAGARRQLALAATAMSGSLGVVIRPCLLVVVIAYLNREVTTDELFGWGIWVFALTAAMFTAVALTVNRQSQFNLAPVNDALPAMLAALRPLIPYVLVIAGVVMFYRWGLDVRMDEFSAPRLLPVILFAILLYEHISLKGRTERDRDGLEINHQGLERSVRGATNDTTAEIGALLLLLGLSVSIGGVIERSHIMESFPQSFDSAWSAMLLMVVILVILGMIMDAFGAVILVSATVATIAYSSGIHPIHFWMVTLVAFELGYLSPPVALNHLLTRQVVGEAEVVAAQQESGTFYQRHERIIMPLIAMGVSLVLVAFVPLLFYAN</sequence>
<feature type="domain" description="TRAP C4-dicarboxylate transport system permease DctM subunit" evidence="9">
    <location>
        <begin position="267"/>
        <end position="693"/>
    </location>
</feature>
<feature type="transmembrane region" description="Helical" evidence="8">
    <location>
        <begin position="464"/>
        <end position="482"/>
    </location>
</feature>
<evidence type="ECO:0000256" key="5">
    <source>
        <dbReference type="ARBA" id="ARBA00022989"/>
    </source>
</evidence>
<dbReference type="RefSeq" id="WP_091817355.1">
    <property type="nucleotide sequence ID" value="NZ_FNNE01000013.1"/>
</dbReference>
<feature type="transmembrane region" description="Helical" evidence="8">
    <location>
        <begin position="271"/>
        <end position="298"/>
    </location>
</feature>
<evidence type="ECO:0000259" key="9">
    <source>
        <dbReference type="Pfam" id="PF06808"/>
    </source>
</evidence>
<feature type="transmembrane region" description="Helical" evidence="8">
    <location>
        <begin position="385"/>
        <end position="412"/>
    </location>
</feature>
<name>A0A1H3DN76_9GAMM</name>
<organism evidence="10 11">
    <name type="scientific">Marinobacter mobilis</name>
    <dbReference type="NCBI Taxonomy" id="488533"/>
    <lineage>
        <taxon>Bacteria</taxon>
        <taxon>Pseudomonadati</taxon>
        <taxon>Pseudomonadota</taxon>
        <taxon>Gammaproteobacteria</taxon>
        <taxon>Pseudomonadales</taxon>
        <taxon>Marinobacteraceae</taxon>
        <taxon>Marinobacter</taxon>
    </lineage>
</organism>
<dbReference type="OrthoDB" id="9796052at2"/>
<keyword evidence="5 8" id="KW-1133">Transmembrane helix</keyword>
<comment type="subcellular location">
    <subcellularLocation>
        <location evidence="1 7">Cell inner membrane</location>
        <topology evidence="1 7">Multi-pass membrane protein</topology>
    </subcellularLocation>
</comment>
<reference evidence="10 11" key="1">
    <citation type="submission" date="2016-10" db="EMBL/GenBank/DDBJ databases">
        <authorList>
            <person name="de Groot N.N."/>
        </authorList>
    </citation>
    <scope>NUCLEOTIDE SEQUENCE [LARGE SCALE GENOMIC DNA]</scope>
    <source>
        <strain evidence="10 11">CGMCC 1.7059</strain>
    </source>
</reference>
<evidence type="ECO:0000256" key="7">
    <source>
        <dbReference type="RuleBase" id="RU369079"/>
    </source>
</evidence>
<keyword evidence="3 7" id="KW-0997">Cell inner membrane</keyword>
<keyword evidence="11" id="KW-1185">Reference proteome</keyword>
<dbReference type="STRING" id="488533.SAMN04487960_11327"/>
<accession>A0A1H3DN76</accession>
<evidence type="ECO:0000256" key="8">
    <source>
        <dbReference type="SAM" id="Phobius"/>
    </source>
</evidence>
<evidence type="ECO:0000313" key="10">
    <source>
        <dbReference type="EMBL" id="SDX67841.1"/>
    </source>
</evidence>
<dbReference type="GO" id="GO:0022857">
    <property type="term" value="F:transmembrane transporter activity"/>
    <property type="evidence" value="ECO:0007669"/>
    <property type="project" value="UniProtKB-UniRule"/>
</dbReference>
<evidence type="ECO:0000313" key="11">
    <source>
        <dbReference type="Proteomes" id="UP000199675"/>
    </source>
</evidence>
<dbReference type="AlphaFoldDB" id="A0A1H3DN76"/>